<name>A0A0F9A0Y5_9ZZZZ</name>
<organism evidence="1">
    <name type="scientific">marine sediment metagenome</name>
    <dbReference type="NCBI Taxonomy" id="412755"/>
    <lineage>
        <taxon>unclassified sequences</taxon>
        <taxon>metagenomes</taxon>
        <taxon>ecological metagenomes</taxon>
    </lineage>
</organism>
<sequence length="222" mass="25091">MANRGKKRLEGALRDVLDTKADRVKHVSASLGAYIDGVQMITVPGRDDFVWCRIRGSTSELVQAFNDTVGHHWDLPILIYRDPEAPAFWKVFGRDANRYEDWNSKSYLPPHGRSHSFTGKEGADPVWVAKRQYMPMLPRPVTTGSMAVFIESDFYYFDGQYHWWPGSGTTDLTSFKPTGAFNARFVTVYIDGDTGNPAYLRGNEWSTFSPPDDPGDFIVLPT</sequence>
<accession>A0A0F9A0Y5</accession>
<dbReference type="AlphaFoldDB" id="A0A0F9A0Y5"/>
<gene>
    <name evidence="1" type="ORF">LCGC14_2709870</name>
</gene>
<reference evidence="1" key="1">
    <citation type="journal article" date="2015" name="Nature">
        <title>Complex archaea that bridge the gap between prokaryotes and eukaryotes.</title>
        <authorList>
            <person name="Spang A."/>
            <person name="Saw J.H."/>
            <person name="Jorgensen S.L."/>
            <person name="Zaremba-Niedzwiedzka K."/>
            <person name="Martijn J."/>
            <person name="Lind A.E."/>
            <person name="van Eijk R."/>
            <person name="Schleper C."/>
            <person name="Guy L."/>
            <person name="Ettema T.J."/>
        </authorList>
    </citation>
    <scope>NUCLEOTIDE SEQUENCE</scope>
</reference>
<dbReference type="EMBL" id="LAZR01048516">
    <property type="protein sequence ID" value="KKK91745.1"/>
    <property type="molecule type" value="Genomic_DNA"/>
</dbReference>
<proteinExistence type="predicted"/>
<feature type="non-terminal residue" evidence="1">
    <location>
        <position position="222"/>
    </location>
</feature>
<evidence type="ECO:0000313" key="1">
    <source>
        <dbReference type="EMBL" id="KKK91745.1"/>
    </source>
</evidence>
<comment type="caution">
    <text evidence="1">The sequence shown here is derived from an EMBL/GenBank/DDBJ whole genome shotgun (WGS) entry which is preliminary data.</text>
</comment>
<protein>
    <submittedName>
        <fullName evidence="1">Uncharacterized protein</fullName>
    </submittedName>
</protein>